<reference evidence="1 2" key="1">
    <citation type="journal article" date="2020" name="Nat. Food">
        <title>A phased Vanilla planifolia genome enables genetic improvement of flavour and production.</title>
        <authorList>
            <person name="Hasing T."/>
            <person name="Tang H."/>
            <person name="Brym M."/>
            <person name="Khazi F."/>
            <person name="Huang T."/>
            <person name="Chambers A.H."/>
        </authorList>
    </citation>
    <scope>NUCLEOTIDE SEQUENCE [LARGE SCALE GENOMIC DNA]</scope>
    <source>
        <tissue evidence="1">Leaf</tissue>
    </source>
</reference>
<evidence type="ECO:0000313" key="1">
    <source>
        <dbReference type="EMBL" id="KAG0475512.1"/>
    </source>
</evidence>
<dbReference type="EMBL" id="JADCNM010000007">
    <property type="protein sequence ID" value="KAG0475512.1"/>
    <property type="molecule type" value="Genomic_DNA"/>
</dbReference>
<name>A0A835QXB3_VANPL</name>
<evidence type="ECO:0000313" key="2">
    <source>
        <dbReference type="Proteomes" id="UP000639772"/>
    </source>
</evidence>
<comment type="caution">
    <text evidence="1">The sequence shown here is derived from an EMBL/GenBank/DDBJ whole genome shotgun (WGS) entry which is preliminary data.</text>
</comment>
<sequence>MATTASPLITGVIDHWFLSDNWFFTYGEHERPPTTSPPPDEVKIDFGKSDHALEHAILAYKHALSNALEKSNEI</sequence>
<proteinExistence type="predicted"/>
<organism evidence="1 2">
    <name type="scientific">Vanilla planifolia</name>
    <name type="common">Vanilla</name>
    <dbReference type="NCBI Taxonomy" id="51239"/>
    <lineage>
        <taxon>Eukaryota</taxon>
        <taxon>Viridiplantae</taxon>
        <taxon>Streptophyta</taxon>
        <taxon>Embryophyta</taxon>
        <taxon>Tracheophyta</taxon>
        <taxon>Spermatophyta</taxon>
        <taxon>Magnoliopsida</taxon>
        <taxon>Liliopsida</taxon>
        <taxon>Asparagales</taxon>
        <taxon>Orchidaceae</taxon>
        <taxon>Vanilloideae</taxon>
        <taxon>Vanilleae</taxon>
        <taxon>Vanilla</taxon>
    </lineage>
</organism>
<dbReference type="AlphaFoldDB" id="A0A835QXB3"/>
<accession>A0A835QXB3</accession>
<gene>
    <name evidence="1" type="ORF">HPP92_015198</name>
</gene>
<protein>
    <submittedName>
        <fullName evidence="1">Uncharacterized protein</fullName>
    </submittedName>
</protein>
<dbReference type="Proteomes" id="UP000639772">
    <property type="component" value="Chromosome 7"/>
</dbReference>